<feature type="region of interest" description="Disordered" evidence="9">
    <location>
        <begin position="42"/>
        <end position="61"/>
    </location>
</feature>
<evidence type="ECO:0000256" key="9">
    <source>
        <dbReference type="SAM" id="MobiDB-lite"/>
    </source>
</evidence>
<comment type="similarity">
    <text evidence="1">Belongs to the cytidylyltransferase family.</text>
</comment>
<evidence type="ECO:0000259" key="10">
    <source>
        <dbReference type="Pfam" id="PF01467"/>
    </source>
</evidence>
<evidence type="ECO:0000313" key="11">
    <source>
        <dbReference type="EMBL" id="KAK9833620.1"/>
    </source>
</evidence>
<dbReference type="PANTHER" id="PTHR10739">
    <property type="entry name" value="CYTIDYLYLTRANSFERASE"/>
    <property type="match status" value="1"/>
</dbReference>
<feature type="region of interest" description="Disordered" evidence="9">
    <location>
        <begin position="329"/>
        <end position="348"/>
    </location>
</feature>
<feature type="compositionally biased region" description="Polar residues" evidence="9">
    <location>
        <begin position="43"/>
        <end position="59"/>
    </location>
</feature>
<dbReference type="CDD" id="cd02174">
    <property type="entry name" value="CCT"/>
    <property type="match status" value="1"/>
</dbReference>
<dbReference type="NCBIfam" id="TIGR00125">
    <property type="entry name" value="cyt_tran_rel"/>
    <property type="match status" value="1"/>
</dbReference>
<organism evidence="11 12">
    <name type="scientific">Apatococcus lobatus</name>
    <dbReference type="NCBI Taxonomy" id="904363"/>
    <lineage>
        <taxon>Eukaryota</taxon>
        <taxon>Viridiplantae</taxon>
        <taxon>Chlorophyta</taxon>
        <taxon>core chlorophytes</taxon>
        <taxon>Trebouxiophyceae</taxon>
        <taxon>Chlorellales</taxon>
        <taxon>Chlorellaceae</taxon>
        <taxon>Apatococcus</taxon>
    </lineage>
</organism>
<comment type="caution">
    <text evidence="11">The sequence shown here is derived from an EMBL/GenBank/DDBJ whole genome shotgun (WGS) entry which is preliminary data.</text>
</comment>
<evidence type="ECO:0000256" key="4">
    <source>
        <dbReference type="ARBA" id="ARBA00022695"/>
    </source>
</evidence>
<keyword evidence="12" id="KW-1185">Reference proteome</keyword>
<evidence type="ECO:0000256" key="3">
    <source>
        <dbReference type="ARBA" id="ARBA00022679"/>
    </source>
</evidence>
<evidence type="ECO:0000256" key="8">
    <source>
        <dbReference type="ARBA" id="ARBA00026101"/>
    </source>
</evidence>
<sequence length="356" mass="40171">MAKRAKTGPHPKHVTDIPCSRPADCLTVAADTEECLPVPTKADTATASTSGLGDSSAGQEGSRPVRIYADGIFDLFHFGHARALEQAKKLYPNTHLIVGCCNDELTHKYKGKTVFSEQERYEALRHCKWVDEIITDAPWTVDMEFLDRHKIDFVAHDALPYSDASGASDDCYAFVKKMGRFKETQRTEGVSTSDVILRIIKDYNDYVMRNLKRGYTRKDLGVSLFREKQIRAKQGLKAWRDRLRKPRGKELAVVDAIQKRTGQTMRIIPMEMEKGVKEFAAGVEQLVDRIVTGELGGEVAHQADRYMSGFIKQMENTYSRFERAVQTSLRMRRQPPRRSKSQLGQPMAAVQIAAAQ</sequence>
<evidence type="ECO:0000256" key="7">
    <source>
        <dbReference type="ARBA" id="ARBA00023264"/>
    </source>
</evidence>
<dbReference type="InterPro" id="IPR014729">
    <property type="entry name" value="Rossmann-like_a/b/a_fold"/>
</dbReference>
<dbReference type="EC" id="2.7.7.15" evidence="8"/>
<dbReference type="AlphaFoldDB" id="A0AAW1RJ07"/>
<evidence type="ECO:0000313" key="12">
    <source>
        <dbReference type="Proteomes" id="UP001438707"/>
    </source>
</evidence>
<keyword evidence="6" id="KW-0594">Phospholipid biosynthesis</keyword>
<evidence type="ECO:0000256" key="5">
    <source>
        <dbReference type="ARBA" id="ARBA00023098"/>
    </source>
</evidence>
<feature type="domain" description="Cytidyltransferase-like" evidence="10">
    <location>
        <begin position="68"/>
        <end position="196"/>
    </location>
</feature>
<evidence type="ECO:0000256" key="2">
    <source>
        <dbReference type="ARBA" id="ARBA00022516"/>
    </source>
</evidence>
<dbReference type="Proteomes" id="UP001438707">
    <property type="component" value="Unassembled WGS sequence"/>
</dbReference>
<dbReference type="InterPro" id="IPR041723">
    <property type="entry name" value="CCT"/>
</dbReference>
<proteinExistence type="inferred from homology"/>
<name>A0AAW1RJ07_9CHLO</name>
<dbReference type="Pfam" id="PF01467">
    <property type="entry name" value="CTP_transf_like"/>
    <property type="match status" value="1"/>
</dbReference>
<dbReference type="InterPro" id="IPR004821">
    <property type="entry name" value="Cyt_trans-like"/>
</dbReference>
<dbReference type="InterPro" id="IPR045049">
    <property type="entry name" value="Pcy1-like"/>
</dbReference>
<dbReference type="SUPFAM" id="SSF52374">
    <property type="entry name" value="Nucleotidylyl transferase"/>
    <property type="match status" value="1"/>
</dbReference>
<dbReference type="GO" id="GO:0031210">
    <property type="term" value="F:phosphatidylcholine binding"/>
    <property type="evidence" value="ECO:0007669"/>
    <property type="project" value="TreeGrafter"/>
</dbReference>
<dbReference type="EMBL" id="JALJOS010000010">
    <property type="protein sequence ID" value="KAK9833620.1"/>
    <property type="molecule type" value="Genomic_DNA"/>
</dbReference>
<reference evidence="11 12" key="1">
    <citation type="journal article" date="2024" name="Nat. Commun.">
        <title>Phylogenomics reveals the evolutionary origins of lichenization in chlorophyte algae.</title>
        <authorList>
            <person name="Puginier C."/>
            <person name="Libourel C."/>
            <person name="Otte J."/>
            <person name="Skaloud P."/>
            <person name="Haon M."/>
            <person name="Grisel S."/>
            <person name="Petersen M."/>
            <person name="Berrin J.G."/>
            <person name="Delaux P.M."/>
            <person name="Dal Grande F."/>
            <person name="Keller J."/>
        </authorList>
    </citation>
    <scope>NUCLEOTIDE SEQUENCE [LARGE SCALE GENOMIC DNA]</scope>
    <source>
        <strain evidence="11 12">SAG 2145</strain>
    </source>
</reference>
<keyword evidence="2" id="KW-0444">Lipid biosynthesis</keyword>
<keyword evidence="5" id="KW-0443">Lipid metabolism</keyword>
<protein>
    <recommendedName>
        <fullName evidence="8">choline-phosphate cytidylyltransferase</fullName>
        <ecNumber evidence="8">2.7.7.15</ecNumber>
    </recommendedName>
</protein>
<evidence type="ECO:0000256" key="1">
    <source>
        <dbReference type="ARBA" id="ARBA00010101"/>
    </source>
</evidence>
<accession>A0AAW1RJ07</accession>
<gene>
    <name evidence="11" type="ORF">WJX74_000797</name>
</gene>
<dbReference type="GO" id="GO:0004105">
    <property type="term" value="F:choline-phosphate cytidylyltransferase activity"/>
    <property type="evidence" value="ECO:0007669"/>
    <property type="project" value="UniProtKB-EC"/>
</dbReference>
<evidence type="ECO:0000256" key="6">
    <source>
        <dbReference type="ARBA" id="ARBA00023209"/>
    </source>
</evidence>
<keyword evidence="7" id="KW-1208">Phospholipid metabolism</keyword>
<feature type="compositionally biased region" description="Basic residues" evidence="9">
    <location>
        <begin position="330"/>
        <end position="340"/>
    </location>
</feature>
<dbReference type="Gene3D" id="3.40.50.620">
    <property type="entry name" value="HUPs"/>
    <property type="match status" value="1"/>
</dbReference>
<keyword evidence="4" id="KW-0548">Nucleotidyltransferase</keyword>
<keyword evidence="3" id="KW-0808">Transferase</keyword>
<dbReference type="PANTHER" id="PTHR10739:SF13">
    <property type="entry name" value="CHOLINE-PHOSPHATE CYTIDYLYLTRANSFERASE"/>
    <property type="match status" value="1"/>
</dbReference>